<evidence type="ECO:0000256" key="3">
    <source>
        <dbReference type="ARBA" id="ARBA00023180"/>
    </source>
</evidence>
<name>A0A815TXU4_9BILA</name>
<sequence>MSGNVAVDTLTGKAYTAHQAPLTGQLLNVAIPYNVIASQLLNPWGVTVDHYSNIYVAVGGRVLKYPGGTSVTGTPGGYDDPQIIFGISVDCSGAVYVADHAVHRIQVWPNSSVGITIIGKFNVPGNGSDRLTAPVDVKLDRQGNIYVLDRSHSHLHHPLNK</sequence>
<dbReference type="OrthoDB" id="10044505at2759"/>
<dbReference type="PANTHER" id="PTHR10680">
    <property type="entry name" value="PEPTIDYL-GLYCINE ALPHA-AMIDATING MONOOXYGENASE"/>
    <property type="match status" value="1"/>
</dbReference>
<reference evidence="4" key="1">
    <citation type="submission" date="2021-02" db="EMBL/GenBank/DDBJ databases">
        <authorList>
            <person name="Nowell W R."/>
        </authorList>
    </citation>
    <scope>NUCLEOTIDE SEQUENCE</scope>
</reference>
<evidence type="ECO:0000313" key="6">
    <source>
        <dbReference type="Proteomes" id="UP000663829"/>
    </source>
</evidence>
<comment type="caution">
    <text evidence="4">The sequence shown here is derived from an EMBL/GenBank/DDBJ whole genome shotgun (WGS) entry which is preliminary data.</text>
</comment>
<dbReference type="InterPro" id="IPR011042">
    <property type="entry name" value="6-blade_b-propeller_TolB-like"/>
</dbReference>
<keyword evidence="3" id="KW-0325">Glycoprotein</keyword>
<dbReference type="Pfam" id="PF01436">
    <property type="entry name" value="NHL"/>
    <property type="match status" value="1"/>
</dbReference>
<proteinExistence type="predicted"/>
<dbReference type="EMBL" id="CAJNOQ010023082">
    <property type="protein sequence ID" value="CAF1510095.1"/>
    <property type="molecule type" value="Genomic_DNA"/>
</dbReference>
<keyword evidence="2" id="KW-0677">Repeat</keyword>
<dbReference type="Gene3D" id="2.120.10.30">
    <property type="entry name" value="TolB, C-terminal domain"/>
    <property type="match status" value="1"/>
</dbReference>
<evidence type="ECO:0000313" key="4">
    <source>
        <dbReference type="EMBL" id="CAF1510095.1"/>
    </source>
</evidence>
<evidence type="ECO:0008006" key="7">
    <source>
        <dbReference type="Google" id="ProtNLM"/>
    </source>
</evidence>
<keyword evidence="6" id="KW-1185">Reference proteome</keyword>
<organism evidence="4 6">
    <name type="scientific">Didymodactylos carnosus</name>
    <dbReference type="NCBI Taxonomy" id="1234261"/>
    <lineage>
        <taxon>Eukaryota</taxon>
        <taxon>Metazoa</taxon>
        <taxon>Spiralia</taxon>
        <taxon>Gnathifera</taxon>
        <taxon>Rotifera</taxon>
        <taxon>Eurotatoria</taxon>
        <taxon>Bdelloidea</taxon>
        <taxon>Philodinida</taxon>
        <taxon>Philodinidae</taxon>
        <taxon>Didymodactylos</taxon>
    </lineage>
</organism>
<dbReference type="SUPFAM" id="SSF101898">
    <property type="entry name" value="NHL repeat"/>
    <property type="match status" value="1"/>
</dbReference>
<evidence type="ECO:0000313" key="5">
    <source>
        <dbReference type="EMBL" id="CAF4370873.1"/>
    </source>
</evidence>
<protein>
    <recommendedName>
        <fullName evidence="7">NHL repeat containing protein</fullName>
    </recommendedName>
</protein>
<accession>A0A815TXU4</accession>
<dbReference type="EMBL" id="CAJOBC010088617">
    <property type="protein sequence ID" value="CAF4370873.1"/>
    <property type="molecule type" value="Genomic_DNA"/>
</dbReference>
<keyword evidence="1" id="KW-0732">Signal</keyword>
<dbReference type="AlphaFoldDB" id="A0A815TXU4"/>
<evidence type="ECO:0000256" key="1">
    <source>
        <dbReference type="ARBA" id="ARBA00022729"/>
    </source>
</evidence>
<dbReference type="Proteomes" id="UP000681722">
    <property type="component" value="Unassembled WGS sequence"/>
</dbReference>
<gene>
    <name evidence="4" type="ORF">GPM918_LOCUS37073</name>
    <name evidence="5" type="ORF">SRO942_LOCUS37828</name>
</gene>
<dbReference type="InterPro" id="IPR001258">
    <property type="entry name" value="NHL_repeat"/>
</dbReference>
<dbReference type="PANTHER" id="PTHR10680:SF14">
    <property type="entry name" value="PEPTIDYL-GLYCINE ALPHA-AMIDATING MONOOXYGENASE"/>
    <property type="match status" value="1"/>
</dbReference>
<dbReference type="Proteomes" id="UP000663829">
    <property type="component" value="Unassembled WGS sequence"/>
</dbReference>
<evidence type="ECO:0000256" key="2">
    <source>
        <dbReference type="ARBA" id="ARBA00022737"/>
    </source>
</evidence>